<evidence type="ECO:0000256" key="1">
    <source>
        <dbReference type="SAM" id="MobiDB-lite"/>
    </source>
</evidence>
<evidence type="ECO:0000313" key="3">
    <source>
        <dbReference type="Proteomes" id="UP001321760"/>
    </source>
</evidence>
<gene>
    <name evidence="2" type="ORF">QBC34DRAFT_124392</name>
</gene>
<dbReference type="AlphaFoldDB" id="A0AAV9GI01"/>
<name>A0AAV9GI01_9PEZI</name>
<feature type="region of interest" description="Disordered" evidence="1">
    <location>
        <begin position="23"/>
        <end position="43"/>
    </location>
</feature>
<organism evidence="2 3">
    <name type="scientific">Podospora aff. communis PSN243</name>
    <dbReference type="NCBI Taxonomy" id="3040156"/>
    <lineage>
        <taxon>Eukaryota</taxon>
        <taxon>Fungi</taxon>
        <taxon>Dikarya</taxon>
        <taxon>Ascomycota</taxon>
        <taxon>Pezizomycotina</taxon>
        <taxon>Sordariomycetes</taxon>
        <taxon>Sordariomycetidae</taxon>
        <taxon>Sordariales</taxon>
        <taxon>Podosporaceae</taxon>
        <taxon>Podospora</taxon>
    </lineage>
</organism>
<keyword evidence="3" id="KW-1185">Reference proteome</keyword>
<feature type="region of interest" description="Disordered" evidence="1">
    <location>
        <begin position="70"/>
        <end position="95"/>
    </location>
</feature>
<dbReference type="Proteomes" id="UP001321760">
    <property type="component" value="Unassembled WGS sequence"/>
</dbReference>
<reference evidence="2" key="1">
    <citation type="journal article" date="2023" name="Mol. Phylogenet. Evol.">
        <title>Genome-scale phylogeny and comparative genomics of the fungal order Sordariales.</title>
        <authorList>
            <person name="Hensen N."/>
            <person name="Bonometti L."/>
            <person name="Westerberg I."/>
            <person name="Brannstrom I.O."/>
            <person name="Guillou S."/>
            <person name="Cros-Aarteil S."/>
            <person name="Calhoun S."/>
            <person name="Haridas S."/>
            <person name="Kuo A."/>
            <person name="Mondo S."/>
            <person name="Pangilinan J."/>
            <person name="Riley R."/>
            <person name="LaButti K."/>
            <person name="Andreopoulos B."/>
            <person name="Lipzen A."/>
            <person name="Chen C."/>
            <person name="Yan M."/>
            <person name="Daum C."/>
            <person name="Ng V."/>
            <person name="Clum A."/>
            <person name="Steindorff A."/>
            <person name="Ohm R.A."/>
            <person name="Martin F."/>
            <person name="Silar P."/>
            <person name="Natvig D.O."/>
            <person name="Lalanne C."/>
            <person name="Gautier V."/>
            <person name="Ament-Velasquez S.L."/>
            <person name="Kruys A."/>
            <person name="Hutchinson M.I."/>
            <person name="Powell A.J."/>
            <person name="Barry K."/>
            <person name="Miller A.N."/>
            <person name="Grigoriev I.V."/>
            <person name="Debuchy R."/>
            <person name="Gladieux P."/>
            <person name="Hiltunen Thoren M."/>
            <person name="Johannesson H."/>
        </authorList>
    </citation>
    <scope>NUCLEOTIDE SEQUENCE</scope>
    <source>
        <strain evidence="2">PSN243</strain>
    </source>
</reference>
<sequence>MVAKHVILSSKSTERHTLLFGKLHSSGREFEPKAQTPQPGSTDLSFLVEDDIDKVLARLHTAELGVPEGGQVVDRTGARSKAAHQVFTSKSQMEI</sequence>
<accession>A0AAV9GI01</accession>
<dbReference type="Gene3D" id="3.10.180.10">
    <property type="entry name" value="2,3-Dihydroxybiphenyl 1,2-Dioxygenase, domain 1"/>
    <property type="match status" value="1"/>
</dbReference>
<evidence type="ECO:0000313" key="2">
    <source>
        <dbReference type="EMBL" id="KAK4447809.1"/>
    </source>
</evidence>
<dbReference type="InterPro" id="IPR029068">
    <property type="entry name" value="Glyas_Bleomycin-R_OHBP_Dase"/>
</dbReference>
<comment type="caution">
    <text evidence="2">The sequence shown here is derived from an EMBL/GenBank/DDBJ whole genome shotgun (WGS) entry which is preliminary data.</text>
</comment>
<reference evidence="2" key="2">
    <citation type="submission" date="2023-05" db="EMBL/GenBank/DDBJ databases">
        <authorList>
            <consortium name="Lawrence Berkeley National Laboratory"/>
            <person name="Steindorff A."/>
            <person name="Hensen N."/>
            <person name="Bonometti L."/>
            <person name="Westerberg I."/>
            <person name="Brannstrom I.O."/>
            <person name="Guillou S."/>
            <person name="Cros-Aarteil S."/>
            <person name="Calhoun S."/>
            <person name="Haridas S."/>
            <person name="Kuo A."/>
            <person name="Mondo S."/>
            <person name="Pangilinan J."/>
            <person name="Riley R."/>
            <person name="Labutti K."/>
            <person name="Andreopoulos B."/>
            <person name="Lipzen A."/>
            <person name="Chen C."/>
            <person name="Yanf M."/>
            <person name="Daum C."/>
            <person name="Ng V."/>
            <person name="Clum A."/>
            <person name="Ohm R."/>
            <person name="Martin F."/>
            <person name="Silar P."/>
            <person name="Natvig D."/>
            <person name="Lalanne C."/>
            <person name="Gautier V."/>
            <person name="Ament-Velasquez S.L."/>
            <person name="Kruys A."/>
            <person name="Hutchinson M.I."/>
            <person name="Powell A.J."/>
            <person name="Barry K."/>
            <person name="Miller A.N."/>
            <person name="Grigoriev I.V."/>
            <person name="Debuchy R."/>
            <person name="Gladieux P."/>
            <person name="Thoren M.H."/>
            <person name="Johannesson H."/>
        </authorList>
    </citation>
    <scope>NUCLEOTIDE SEQUENCE</scope>
    <source>
        <strain evidence="2">PSN243</strain>
    </source>
</reference>
<proteinExistence type="predicted"/>
<protein>
    <submittedName>
        <fullName evidence="2">Uncharacterized protein</fullName>
    </submittedName>
</protein>
<dbReference type="EMBL" id="MU865947">
    <property type="protein sequence ID" value="KAK4447809.1"/>
    <property type="molecule type" value="Genomic_DNA"/>
</dbReference>
<feature type="compositionally biased region" description="Polar residues" evidence="1">
    <location>
        <begin position="86"/>
        <end position="95"/>
    </location>
</feature>